<dbReference type="Pfam" id="PF18271">
    <property type="entry name" value="GH131_N"/>
    <property type="match status" value="1"/>
</dbReference>
<dbReference type="OMA" id="GQFHFGM"/>
<evidence type="ECO:0000256" key="1">
    <source>
        <dbReference type="SAM" id="SignalP"/>
    </source>
</evidence>
<feature type="chain" id="PRO_5009385177" description="Glycoside hydrolase 131 catalytic N-terminal domain-containing protein" evidence="1">
    <location>
        <begin position="20"/>
        <end position="308"/>
    </location>
</feature>
<reference evidence="3" key="2">
    <citation type="submission" date="2010-05" db="EMBL/GenBank/DDBJ databases">
        <title>The Genome Sequence of Magnaporthe poae strain ATCC 64411.</title>
        <authorList>
            <consortium name="The Broad Institute Genome Sequencing Platform"/>
            <consortium name="Broad Institute Genome Sequencing Center for Infectious Disease"/>
            <person name="Ma L.-J."/>
            <person name="Dead R."/>
            <person name="Young S."/>
            <person name="Zeng Q."/>
            <person name="Koehrsen M."/>
            <person name="Alvarado L."/>
            <person name="Berlin A."/>
            <person name="Chapman S.B."/>
            <person name="Chen Z."/>
            <person name="Freedman E."/>
            <person name="Gellesch M."/>
            <person name="Goldberg J."/>
            <person name="Griggs A."/>
            <person name="Gujja S."/>
            <person name="Heilman E.R."/>
            <person name="Heiman D."/>
            <person name="Hepburn T."/>
            <person name="Howarth C."/>
            <person name="Jen D."/>
            <person name="Larson L."/>
            <person name="Mehta T."/>
            <person name="Neiman D."/>
            <person name="Pearson M."/>
            <person name="Roberts A."/>
            <person name="Saif S."/>
            <person name="Shea T."/>
            <person name="Shenoy N."/>
            <person name="Sisk P."/>
            <person name="Stolte C."/>
            <person name="Sykes S."/>
            <person name="Walk T."/>
            <person name="White J."/>
            <person name="Yandava C."/>
            <person name="Haas B."/>
            <person name="Nusbaum C."/>
            <person name="Birren B."/>
        </authorList>
    </citation>
    <scope>NUCLEOTIDE SEQUENCE</scope>
    <source>
        <strain evidence="3">ATCC 64411</strain>
    </source>
</reference>
<evidence type="ECO:0000313" key="3">
    <source>
        <dbReference type="EMBL" id="KLU82454.1"/>
    </source>
</evidence>
<evidence type="ECO:0000259" key="2">
    <source>
        <dbReference type="Pfam" id="PF18271"/>
    </source>
</evidence>
<proteinExistence type="predicted"/>
<evidence type="ECO:0000313" key="5">
    <source>
        <dbReference type="Proteomes" id="UP000011715"/>
    </source>
</evidence>
<dbReference type="PANTHER" id="PTHR34612:SF2">
    <property type="entry name" value="GLYCOSIDE HYDROLASE 131 CATALYTIC N-TERMINAL DOMAIN-CONTAINING PROTEIN"/>
    <property type="match status" value="1"/>
</dbReference>
<dbReference type="VEuPathDB" id="FungiDB:MAPG_01526"/>
<keyword evidence="1" id="KW-0732">Signal</keyword>
<dbReference type="PANTHER" id="PTHR34612">
    <property type="entry name" value="GH131_N DOMAIN-CONTAINING PROTEIN"/>
    <property type="match status" value="1"/>
</dbReference>
<reference evidence="3" key="3">
    <citation type="submission" date="2011-03" db="EMBL/GenBank/DDBJ databases">
        <title>Annotation of Magnaporthe poae ATCC 64411.</title>
        <authorList>
            <person name="Ma L.-J."/>
            <person name="Dead R."/>
            <person name="Young S.K."/>
            <person name="Zeng Q."/>
            <person name="Gargeya S."/>
            <person name="Fitzgerald M."/>
            <person name="Haas B."/>
            <person name="Abouelleil A."/>
            <person name="Alvarado L."/>
            <person name="Arachchi H.M."/>
            <person name="Berlin A."/>
            <person name="Brown A."/>
            <person name="Chapman S.B."/>
            <person name="Chen Z."/>
            <person name="Dunbar C."/>
            <person name="Freedman E."/>
            <person name="Gearin G."/>
            <person name="Gellesch M."/>
            <person name="Goldberg J."/>
            <person name="Griggs A."/>
            <person name="Gujja S."/>
            <person name="Heiman D."/>
            <person name="Howarth C."/>
            <person name="Larson L."/>
            <person name="Lui A."/>
            <person name="MacDonald P.J.P."/>
            <person name="Mehta T."/>
            <person name="Montmayeur A."/>
            <person name="Murphy C."/>
            <person name="Neiman D."/>
            <person name="Pearson M."/>
            <person name="Priest M."/>
            <person name="Roberts A."/>
            <person name="Saif S."/>
            <person name="Shea T."/>
            <person name="Shenoy N."/>
            <person name="Sisk P."/>
            <person name="Stolte C."/>
            <person name="Sykes S."/>
            <person name="Yandava C."/>
            <person name="Wortman J."/>
            <person name="Nusbaum C."/>
            <person name="Birren B."/>
        </authorList>
    </citation>
    <scope>NUCLEOTIDE SEQUENCE</scope>
    <source>
        <strain evidence="3">ATCC 64411</strain>
    </source>
</reference>
<dbReference type="PROSITE" id="PS51257">
    <property type="entry name" value="PROKAR_LIPOPROTEIN"/>
    <property type="match status" value="1"/>
</dbReference>
<dbReference type="EMBL" id="ADBL01000368">
    <property type="status" value="NOT_ANNOTATED_CDS"/>
    <property type="molecule type" value="Genomic_DNA"/>
</dbReference>
<dbReference type="STRING" id="644358.A0A0C4DNX7"/>
<organism evidence="4 5">
    <name type="scientific">Magnaporthiopsis poae (strain ATCC 64411 / 73-15)</name>
    <name type="common">Kentucky bluegrass fungus</name>
    <name type="synonym">Magnaporthe poae</name>
    <dbReference type="NCBI Taxonomy" id="644358"/>
    <lineage>
        <taxon>Eukaryota</taxon>
        <taxon>Fungi</taxon>
        <taxon>Dikarya</taxon>
        <taxon>Ascomycota</taxon>
        <taxon>Pezizomycotina</taxon>
        <taxon>Sordariomycetes</taxon>
        <taxon>Sordariomycetidae</taxon>
        <taxon>Magnaporthales</taxon>
        <taxon>Magnaporthaceae</taxon>
        <taxon>Magnaporthiopsis</taxon>
    </lineage>
</organism>
<gene>
    <name evidence="3" type="ORF">MAPG_01526</name>
</gene>
<dbReference type="Gene3D" id="2.60.120.1160">
    <property type="match status" value="1"/>
</dbReference>
<sequence length="308" mass="33155">MRSSFVPTLSLALSVSAQSCKLQFDGRIPNTFQLAQFDATNNIFNPKNVFGKDLSFSKLLQLPKTAGSLFDSNGTQPLEVTISDKSIFVPNANTVQNGFRRAELLAASNSGTDDSTKGVKTLHFSIAKDAQRPLNLSHEYQLVFLEDNSFSTNQIVLKTGTILGQNTSEPDTLQLFGNVKENPPKVLFSTPFAATGFHNFAVTMDFNKNTTQVLFSKGTEPLKAVTQPVANDVSGGGQFHFGMLKKGLEGGNDIVRNGIQPSGINEGVIYGGIFMEDSSTGCVSLSPTAKAQAKGKANTNKRTKRFSA</sequence>
<name>A0A0C4DNX7_MAGP6</name>
<reference evidence="4" key="4">
    <citation type="journal article" date="2015" name="G3 (Bethesda)">
        <title>Genome sequences of three phytopathogenic species of the Magnaporthaceae family of fungi.</title>
        <authorList>
            <person name="Okagaki L.H."/>
            <person name="Nunes C.C."/>
            <person name="Sailsbery J."/>
            <person name="Clay B."/>
            <person name="Brown D."/>
            <person name="John T."/>
            <person name="Oh Y."/>
            <person name="Young N."/>
            <person name="Fitzgerald M."/>
            <person name="Haas B.J."/>
            <person name="Zeng Q."/>
            <person name="Young S."/>
            <person name="Adiconis X."/>
            <person name="Fan L."/>
            <person name="Levin J.Z."/>
            <person name="Mitchell T.K."/>
            <person name="Okubara P.A."/>
            <person name="Farman M.L."/>
            <person name="Kohn L.M."/>
            <person name="Birren B."/>
            <person name="Ma L.-J."/>
            <person name="Dean R.A."/>
        </authorList>
    </citation>
    <scope>NUCLEOTIDE SEQUENCE</scope>
    <source>
        <strain evidence="4">ATCC 64411 / 73-15</strain>
    </source>
</reference>
<reference evidence="5" key="1">
    <citation type="submission" date="2010-05" db="EMBL/GenBank/DDBJ databases">
        <title>The genome sequence of Magnaporthe poae strain ATCC 64411.</title>
        <authorList>
            <person name="Ma L.-J."/>
            <person name="Dead R."/>
            <person name="Young S."/>
            <person name="Zeng Q."/>
            <person name="Koehrsen M."/>
            <person name="Alvarado L."/>
            <person name="Berlin A."/>
            <person name="Chapman S.B."/>
            <person name="Chen Z."/>
            <person name="Freedman E."/>
            <person name="Gellesch M."/>
            <person name="Goldberg J."/>
            <person name="Griggs A."/>
            <person name="Gujja S."/>
            <person name="Heilman E.R."/>
            <person name="Heiman D."/>
            <person name="Hepburn T."/>
            <person name="Howarth C."/>
            <person name="Jen D."/>
            <person name="Larson L."/>
            <person name="Mehta T."/>
            <person name="Neiman D."/>
            <person name="Pearson M."/>
            <person name="Roberts A."/>
            <person name="Saif S."/>
            <person name="Shea T."/>
            <person name="Shenoy N."/>
            <person name="Sisk P."/>
            <person name="Stolte C."/>
            <person name="Sykes S."/>
            <person name="Walk T."/>
            <person name="White J."/>
            <person name="Yandava C."/>
            <person name="Haas B."/>
            <person name="Nusbaum C."/>
            <person name="Birren B."/>
        </authorList>
    </citation>
    <scope>NUCLEOTIDE SEQUENCE [LARGE SCALE GENOMIC DNA]</scope>
    <source>
        <strain evidence="5">ATCC 64411 / 73-15</strain>
    </source>
</reference>
<reference evidence="4" key="5">
    <citation type="submission" date="2015-06" db="UniProtKB">
        <authorList>
            <consortium name="EnsemblFungi"/>
        </authorList>
    </citation>
    <scope>IDENTIFICATION</scope>
    <source>
        <strain evidence="4">ATCC 64411</strain>
    </source>
</reference>
<dbReference type="EMBL" id="GL876966">
    <property type="protein sequence ID" value="KLU82454.1"/>
    <property type="molecule type" value="Genomic_DNA"/>
</dbReference>
<dbReference type="InterPro" id="IPR041524">
    <property type="entry name" value="GH131_N"/>
</dbReference>
<dbReference type="eggNOG" id="ENOG502SKJS">
    <property type="taxonomic scope" value="Eukaryota"/>
</dbReference>
<dbReference type="Proteomes" id="UP000011715">
    <property type="component" value="Unassembled WGS sequence"/>
</dbReference>
<dbReference type="AlphaFoldDB" id="A0A0C4DNX7"/>
<accession>A0A0C4DNX7</accession>
<protein>
    <recommendedName>
        <fullName evidence="2">Glycoside hydrolase 131 catalytic N-terminal domain-containing protein</fullName>
    </recommendedName>
</protein>
<feature type="domain" description="Glycoside hydrolase 131 catalytic N-terminal" evidence="2">
    <location>
        <begin position="22"/>
        <end position="281"/>
    </location>
</feature>
<keyword evidence="5" id="KW-1185">Reference proteome</keyword>
<evidence type="ECO:0000313" key="4">
    <source>
        <dbReference type="EnsemblFungi" id="MAPG_01526T0"/>
    </source>
</evidence>
<feature type="signal peptide" evidence="1">
    <location>
        <begin position="1"/>
        <end position="19"/>
    </location>
</feature>
<dbReference type="OrthoDB" id="5283326at2759"/>
<dbReference type="EnsemblFungi" id="MAPG_01526T0">
    <property type="protein sequence ID" value="MAPG_01526T0"/>
    <property type="gene ID" value="MAPG_01526"/>
</dbReference>